<proteinExistence type="predicted"/>
<sequence length="90" mass="10275">MRRPRPLSIPDIVTFHVAALWKHINICAEPCIPPLGRPRRLQATPTLVDVPALPFRARARTCSSTYRVTFNPQNITAIIYSILYLLDHEI</sequence>
<evidence type="ECO:0000313" key="2">
    <source>
        <dbReference type="Proteomes" id="UP000815677"/>
    </source>
</evidence>
<protein>
    <submittedName>
        <fullName evidence="1">Uncharacterized protein</fullName>
    </submittedName>
</protein>
<dbReference type="Proteomes" id="UP000815677">
    <property type="component" value="Unassembled WGS sequence"/>
</dbReference>
<keyword evidence="2" id="KW-1185">Reference proteome</keyword>
<dbReference type="EMBL" id="DF842131">
    <property type="protein sequence ID" value="GAT46038.1"/>
    <property type="molecule type" value="Genomic_DNA"/>
</dbReference>
<accession>A0ABQ0L4P8</accession>
<gene>
    <name evidence="1" type="ORF">MCHLO_03582</name>
</gene>
<evidence type="ECO:0000313" key="1">
    <source>
        <dbReference type="EMBL" id="GAT46038.1"/>
    </source>
</evidence>
<name>A0ABQ0L4P8_MYCCL</name>
<organism evidence="1 2">
    <name type="scientific">Mycena chlorophos</name>
    <name type="common">Agaric fungus</name>
    <name type="synonym">Agaricus chlorophos</name>
    <dbReference type="NCBI Taxonomy" id="658473"/>
    <lineage>
        <taxon>Eukaryota</taxon>
        <taxon>Fungi</taxon>
        <taxon>Dikarya</taxon>
        <taxon>Basidiomycota</taxon>
        <taxon>Agaricomycotina</taxon>
        <taxon>Agaricomycetes</taxon>
        <taxon>Agaricomycetidae</taxon>
        <taxon>Agaricales</taxon>
        <taxon>Marasmiineae</taxon>
        <taxon>Mycenaceae</taxon>
        <taxon>Mycena</taxon>
    </lineage>
</organism>
<reference evidence="1" key="1">
    <citation type="submission" date="2014-09" db="EMBL/GenBank/DDBJ databases">
        <title>Genome sequence of the luminous mushroom Mycena chlorophos for searching fungal bioluminescence genes.</title>
        <authorList>
            <person name="Tanaka Y."/>
            <person name="Kasuga D."/>
            <person name="Oba Y."/>
            <person name="Hase S."/>
            <person name="Sato K."/>
            <person name="Oba Y."/>
            <person name="Sakakibara Y."/>
        </authorList>
    </citation>
    <scope>NUCLEOTIDE SEQUENCE</scope>
</reference>